<comment type="caution">
    <text evidence="4">The sequence shown here is derived from an EMBL/GenBank/DDBJ whole genome shotgun (WGS) entry which is preliminary data.</text>
</comment>
<evidence type="ECO:0000256" key="1">
    <source>
        <dbReference type="ARBA" id="ARBA00004328"/>
    </source>
</evidence>
<dbReference type="Gene3D" id="3.30.2320.10">
    <property type="entry name" value="hypothetical protein PF0899 domain"/>
    <property type="match status" value="1"/>
</dbReference>
<evidence type="ECO:0000313" key="4">
    <source>
        <dbReference type="EMBL" id="MDY5154643.1"/>
    </source>
</evidence>
<proteinExistence type="predicted"/>
<dbReference type="InterPro" id="IPR054612">
    <property type="entry name" value="Phage_capsid-like_C"/>
</dbReference>
<sequence length="396" mass="43430">MTITELLNKRAKTWEAAKAFLESHRDKDGLLSAEDGAAYDKMEAEIAAYSTEIERMCRQKDIEDKMSKPLGTPLTAKPAVLSTETEEKHGRASSSYAKDMLVALRSGFKRISNILEEGKDENGGYLVPEEWDSRLIDKLTEENIFRSLATTITTSGEHKINIAATKPAAAWIEEGQALSFGEATFDQVVLDAHKLHVAIKVTEELLYDNAFNLESYIIDQFGKALGNAEEDAFLNGDGKNKPLGIFAATGGGEVSVTLTGTALKTDDILTLIYSLKRPYRKNAAFILNDATLAALRKLKDNNQAYIWQPSYQAGEPDRLCGYPVKTSAFCPVLETGKAGVAFGDFSYYNIGDRGTRSFQELRELFAGNGMVGYVAKERVDGKLILPEAVQILKAGA</sequence>
<feature type="region of interest" description="Disordered" evidence="2">
    <location>
        <begin position="66"/>
        <end position="93"/>
    </location>
</feature>
<dbReference type="InterPro" id="IPR024455">
    <property type="entry name" value="Phage_capsid"/>
</dbReference>
<evidence type="ECO:0000259" key="3">
    <source>
        <dbReference type="Pfam" id="PF05065"/>
    </source>
</evidence>
<accession>A0AAW9HU99</accession>
<dbReference type="Gene3D" id="3.30.2400.10">
    <property type="entry name" value="Major capsid protein gp5"/>
    <property type="match status" value="1"/>
</dbReference>
<dbReference type="Pfam" id="PF05065">
    <property type="entry name" value="Phage_capsid"/>
    <property type="match status" value="1"/>
</dbReference>
<dbReference type="SUPFAM" id="SSF56563">
    <property type="entry name" value="Major capsid protein gp5"/>
    <property type="match status" value="1"/>
</dbReference>
<protein>
    <submittedName>
        <fullName evidence="4">Phage major capsid protein</fullName>
    </submittedName>
</protein>
<dbReference type="AlphaFoldDB" id="A0AAW9HU99"/>
<evidence type="ECO:0000256" key="2">
    <source>
        <dbReference type="SAM" id="MobiDB-lite"/>
    </source>
</evidence>
<evidence type="ECO:0000313" key="5">
    <source>
        <dbReference type="Proteomes" id="UP001281731"/>
    </source>
</evidence>
<name>A0AAW9HU99_9ACTO</name>
<dbReference type="Proteomes" id="UP001281731">
    <property type="component" value="Unassembled WGS sequence"/>
</dbReference>
<gene>
    <name evidence="4" type="ORF">R6G80_02735</name>
</gene>
<dbReference type="EMBL" id="JAWNGC010000002">
    <property type="protein sequence ID" value="MDY5154643.1"/>
    <property type="molecule type" value="Genomic_DNA"/>
</dbReference>
<comment type="subcellular location">
    <subcellularLocation>
        <location evidence="1">Virion</location>
    </subcellularLocation>
</comment>
<dbReference type="NCBIfam" id="TIGR01554">
    <property type="entry name" value="major_cap_HK97"/>
    <property type="match status" value="1"/>
</dbReference>
<feature type="domain" description="Phage capsid-like C-terminal" evidence="3">
    <location>
        <begin position="123"/>
        <end position="393"/>
    </location>
</feature>
<organism evidence="4 5">
    <name type="scientific">Actinotignum urinale</name>
    <dbReference type="NCBI Taxonomy" id="190146"/>
    <lineage>
        <taxon>Bacteria</taxon>
        <taxon>Bacillati</taxon>
        <taxon>Actinomycetota</taxon>
        <taxon>Actinomycetes</taxon>
        <taxon>Actinomycetales</taxon>
        <taxon>Actinomycetaceae</taxon>
        <taxon>Actinotignum</taxon>
    </lineage>
</organism>
<dbReference type="RefSeq" id="WP_222199095.1">
    <property type="nucleotide sequence ID" value="NZ_JAWNGC010000002.1"/>
</dbReference>
<reference evidence="4" key="1">
    <citation type="submission" date="2023-10" db="EMBL/GenBank/DDBJ databases">
        <title>Whole Genome based description of the genera Actinobaculum and Actinotignum reveals a complex phylogenetic relationship within the species included in the genus Actinotignum.</title>
        <authorList>
            <person name="Jensen C.S."/>
            <person name="Dargis R."/>
            <person name="Kemp M."/>
            <person name="Christensen J.J."/>
        </authorList>
    </citation>
    <scope>NUCLEOTIDE SEQUENCE</scope>
    <source>
        <strain evidence="4">SLA_B511</strain>
    </source>
</reference>